<protein>
    <submittedName>
        <fullName evidence="3">Uncharacterized protein</fullName>
    </submittedName>
</protein>
<dbReference type="Pfam" id="PF13304">
    <property type="entry name" value="AAA_21"/>
    <property type="match status" value="1"/>
</dbReference>
<dbReference type="Pfam" id="PF13175">
    <property type="entry name" value="AAA_15"/>
    <property type="match status" value="1"/>
</dbReference>
<name>B4W5F6_9CYAN</name>
<proteinExistence type="predicted"/>
<gene>
    <name evidence="3" type="ORF">MC7420_649</name>
</gene>
<dbReference type="GO" id="GO:0016887">
    <property type="term" value="F:ATP hydrolysis activity"/>
    <property type="evidence" value="ECO:0007669"/>
    <property type="project" value="InterPro"/>
</dbReference>
<dbReference type="AlphaFoldDB" id="B4W5F6"/>
<dbReference type="PANTHER" id="PTHR43581">
    <property type="entry name" value="ATP/GTP PHOSPHATASE"/>
    <property type="match status" value="1"/>
</dbReference>
<dbReference type="InterPro" id="IPR027417">
    <property type="entry name" value="P-loop_NTPase"/>
</dbReference>
<dbReference type="eggNOG" id="COG1106">
    <property type="taxonomic scope" value="Bacteria"/>
</dbReference>
<dbReference type="STRING" id="118168.MC7420_649"/>
<evidence type="ECO:0000259" key="2">
    <source>
        <dbReference type="Pfam" id="PF13304"/>
    </source>
</evidence>
<organism evidence="3 4">
    <name type="scientific">Coleofasciculus chthonoplastes PCC 7420</name>
    <dbReference type="NCBI Taxonomy" id="118168"/>
    <lineage>
        <taxon>Bacteria</taxon>
        <taxon>Bacillati</taxon>
        <taxon>Cyanobacteriota</taxon>
        <taxon>Cyanophyceae</taxon>
        <taxon>Coleofasciculales</taxon>
        <taxon>Coleofasciculaceae</taxon>
        <taxon>Coleofasciculus</taxon>
    </lineage>
</organism>
<feature type="domain" description="Endonuclease GajA/Old nuclease/RecF-like AAA" evidence="1">
    <location>
        <begin position="1"/>
        <end position="126"/>
    </location>
</feature>
<dbReference type="GO" id="GO:0005524">
    <property type="term" value="F:ATP binding"/>
    <property type="evidence" value="ECO:0007669"/>
    <property type="project" value="InterPro"/>
</dbReference>
<keyword evidence="4" id="KW-1185">Reference proteome</keyword>
<dbReference type="InterPro" id="IPR041685">
    <property type="entry name" value="AAA_GajA/Old/RecF-like"/>
</dbReference>
<feature type="domain" description="ATPase AAA-type core" evidence="2">
    <location>
        <begin position="204"/>
        <end position="302"/>
    </location>
</feature>
<dbReference type="InterPro" id="IPR051396">
    <property type="entry name" value="Bact_Antivir_Def_Nuclease"/>
</dbReference>
<reference evidence="3 4" key="1">
    <citation type="submission" date="2008-07" db="EMBL/GenBank/DDBJ databases">
        <authorList>
            <person name="Tandeau de Marsac N."/>
            <person name="Ferriera S."/>
            <person name="Johnson J."/>
            <person name="Kravitz S."/>
            <person name="Beeson K."/>
            <person name="Sutton G."/>
            <person name="Rogers Y.-H."/>
            <person name="Friedman R."/>
            <person name="Frazier M."/>
            <person name="Venter J.C."/>
        </authorList>
    </citation>
    <scope>NUCLEOTIDE SEQUENCE [LARGE SCALE GENOMIC DNA]</scope>
    <source>
        <strain evidence="3 4">PCC 7420</strain>
    </source>
</reference>
<dbReference type="EMBL" id="DS989889">
    <property type="protein sequence ID" value="EDX70583.1"/>
    <property type="molecule type" value="Genomic_DNA"/>
</dbReference>
<accession>B4W5F6</accession>
<evidence type="ECO:0000313" key="4">
    <source>
        <dbReference type="Proteomes" id="UP000003835"/>
    </source>
</evidence>
<dbReference type="Proteomes" id="UP000003835">
    <property type="component" value="Unassembled WGS sequence"/>
</dbReference>
<dbReference type="Gene3D" id="3.40.50.300">
    <property type="entry name" value="P-loop containing nucleotide triphosphate hydrolases"/>
    <property type="match status" value="2"/>
</dbReference>
<evidence type="ECO:0000313" key="3">
    <source>
        <dbReference type="EMBL" id="EDX70583.1"/>
    </source>
</evidence>
<dbReference type="HOGENOM" id="CLU_063816_1_0_3"/>
<dbReference type="InterPro" id="IPR003959">
    <property type="entry name" value="ATPase_AAA_core"/>
</dbReference>
<dbReference type="SUPFAM" id="SSF52540">
    <property type="entry name" value="P-loop containing nucleoside triphosphate hydrolases"/>
    <property type="match status" value="1"/>
</dbReference>
<evidence type="ECO:0000259" key="1">
    <source>
        <dbReference type="Pfam" id="PF13175"/>
    </source>
</evidence>
<dbReference type="RefSeq" id="WP_006106639.1">
    <property type="nucleotide sequence ID" value="NZ_DS989889.1"/>
</dbReference>
<sequence length="356" mass="40613">MLKNIEITNFRCFEATKISGFKRVNLIGGQNNAGKTALLEAVLLNNCPKSRTIIELKRIRQEASDVEKAMPERAWDSFFLNQDKRTTIKITGTSIQNVSTIVEILVCNSIEILEDEKEARKLMTLISKNEPPSSVLQVRFIQDNQEKSKYTVIATSDGMLCRDVPDYNNLPIIPSFGRLSNKDLTEEYDKARLNDKDEEVLKAFQILDPSIEKVESFSIGEPTLYLVRKERKGRLPLSLFGDAINRVAAIMLKLINNNYKFLLIDEIENGIHYTKQEKFWEHLFQLASELDIQIFATTHSLEMIKAFTETGVSKYPDIGAYFEIARKPRSNSIIGINRDLETLKYAIEHGKGVRGE</sequence>
<dbReference type="PANTHER" id="PTHR43581:SF4">
    <property type="entry name" value="ATP_GTP PHOSPHATASE"/>
    <property type="match status" value="1"/>
</dbReference>
<dbReference type="OrthoDB" id="9801813at2"/>